<keyword evidence="3" id="KW-0949">S-adenosyl-L-methionine</keyword>
<evidence type="ECO:0000313" key="8">
    <source>
        <dbReference type="Proteomes" id="UP000282741"/>
    </source>
</evidence>
<dbReference type="GO" id="GO:0016432">
    <property type="term" value="F:tRNA-uridine aminocarboxypropyltransferase activity"/>
    <property type="evidence" value="ECO:0007669"/>
    <property type="project" value="UniProtKB-EC"/>
</dbReference>
<gene>
    <name evidence="7" type="ORF">CS347_16545</name>
</gene>
<dbReference type="RefSeq" id="WP_048940544.1">
    <property type="nucleotide sequence ID" value="NZ_CP012077.1"/>
</dbReference>
<dbReference type="PANTHER" id="PTHR21392">
    <property type="entry name" value="TRNA-URIDINE AMINOCARBOXYPROPYLTRANSFERASE 2"/>
    <property type="match status" value="1"/>
</dbReference>
<protein>
    <recommendedName>
        <fullName evidence="1">tRNA-uridine aminocarboxypropyltransferase</fullName>
        <ecNumber evidence="1">2.5.1.25</ecNumber>
    </recommendedName>
</protein>
<organism evidence="7 8">
    <name type="scientific">Bordetella hinzii</name>
    <dbReference type="NCBI Taxonomy" id="103855"/>
    <lineage>
        <taxon>Bacteria</taxon>
        <taxon>Pseudomonadati</taxon>
        <taxon>Pseudomonadota</taxon>
        <taxon>Betaproteobacteria</taxon>
        <taxon>Burkholderiales</taxon>
        <taxon>Alcaligenaceae</taxon>
        <taxon>Bordetella</taxon>
    </lineage>
</organism>
<sequence>MSRPHCVRCERPLSHCLCSLVPKLESDTRVLILQDPREAGHALNTARLAWLGLARAARVVAEHFDEALWTRPGWQAYLLFPGQDARPAAPAAPGAPRRLLVVPDATWRRARAMVARHPALAALPRLGLPAQGPGRYRVRHADLPGALSTLEAVAAALNALESTDRFDALLAPLERLVQGQIDGMGRARYEAHHLRREGSRARKERAGG</sequence>
<dbReference type="EC" id="2.5.1.25" evidence="1"/>
<comment type="similarity">
    <text evidence="5">Belongs to the TDD superfamily. DTWD2 family.</text>
</comment>
<evidence type="ECO:0000256" key="2">
    <source>
        <dbReference type="ARBA" id="ARBA00022679"/>
    </source>
</evidence>
<dbReference type="EMBL" id="CP024172">
    <property type="protein sequence ID" value="AZW19615.1"/>
    <property type="molecule type" value="Genomic_DNA"/>
</dbReference>
<dbReference type="InterPro" id="IPR005636">
    <property type="entry name" value="DTW"/>
</dbReference>
<evidence type="ECO:0000313" key="7">
    <source>
        <dbReference type="EMBL" id="AZW19615.1"/>
    </source>
</evidence>
<reference evidence="8" key="1">
    <citation type="submission" date="2017-10" db="EMBL/GenBank/DDBJ databases">
        <title>Whole genome sequencing of various Bordetella species.</title>
        <authorList>
            <person name="Weigand M.R."/>
            <person name="Loparev V."/>
            <person name="Peng Y."/>
            <person name="Bowden K.E."/>
            <person name="Tondella M.L."/>
            <person name="Williams M.M."/>
        </authorList>
    </citation>
    <scope>NUCLEOTIDE SEQUENCE [LARGE SCALE GENOMIC DNA]</scope>
    <source>
        <strain evidence="8">H720</strain>
    </source>
</reference>
<dbReference type="Proteomes" id="UP000282741">
    <property type="component" value="Chromosome"/>
</dbReference>
<keyword evidence="2" id="KW-0808">Transferase</keyword>
<dbReference type="Pfam" id="PF03942">
    <property type="entry name" value="DTW"/>
    <property type="match status" value="1"/>
</dbReference>
<dbReference type="AlphaFoldDB" id="A0AAN1VID1"/>
<keyword evidence="4" id="KW-0819">tRNA processing</keyword>
<dbReference type="SMART" id="SM01144">
    <property type="entry name" value="DTW"/>
    <property type="match status" value="1"/>
</dbReference>
<evidence type="ECO:0000256" key="1">
    <source>
        <dbReference type="ARBA" id="ARBA00012386"/>
    </source>
</evidence>
<evidence type="ECO:0000256" key="3">
    <source>
        <dbReference type="ARBA" id="ARBA00022691"/>
    </source>
</evidence>
<evidence type="ECO:0000259" key="6">
    <source>
        <dbReference type="SMART" id="SM01144"/>
    </source>
</evidence>
<dbReference type="GO" id="GO:0008033">
    <property type="term" value="P:tRNA processing"/>
    <property type="evidence" value="ECO:0007669"/>
    <property type="project" value="UniProtKB-KW"/>
</dbReference>
<dbReference type="InterPro" id="IPR039262">
    <property type="entry name" value="DTWD2/TAPT"/>
</dbReference>
<evidence type="ECO:0000256" key="5">
    <source>
        <dbReference type="ARBA" id="ARBA00034489"/>
    </source>
</evidence>
<evidence type="ECO:0000256" key="4">
    <source>
        <dbReference type="ARBA" id="ARBA00022694"/>
    </source>
</evidence>
<proteinExistence type="inferred from homology"/>
<accession>A0AAN1VID1</accession>
<dbReference type="PANTHER" id="PTHR21392:SF0">
    <property type="entry name" value="TRNA-URIDINE AMINOCARBOXYPROPYLTRANSFERASE 2"/>
    <property type="match status" value="1"/>
</dbReference>
<feature type="domain" description="DTW" evidence="6">
    <location>
        <begin position="2"/>
        <end position="185"/>
    </location>
</feature>
<name>A0AAN1VID1_9BORD</name>